<keyword evidence="2" id="KW-0732">Signal</keyword>
<comment type="caution">
    <text evidence="3">The sequence shown here is derived from an EMBL/GenBank/DDBJ whole genome shotgun (WGS) entry which is preliminary data.</text>
</comment>
<dbReference type="Proteomes" id="UP000030108">
    <property type="component" value="Unassembled WGS sequence"/>
</dbReference>
<dbReference type="AlphaFoldDB" id="X8IZV1"/>
<feature type="region of interest" description="Disordered" evidence="1">
    <location>
        <begin position="64"/>
        <end position="85"/>
    </location>
</feature>
<evidence type="ECO:0000313" key="3">
    <source>
        <dbReference type="EMBL" id="EUC54764.1"/>
    </source>
</evidence>
<reference evidence="4" key="1">
    <citation type="journal article" date="2014" name="Genome Announc.">
        <title>Draft genome sequence of the plant-pathogenic soil fungus Rhizoctonia solani anastomosis group 3 strain Rhs1AP.</title>
        <authorList>
            <person name="Cubeta M.A."/>
            <person name="Thomas E."/>
            <person name="Dean R.A."/>
            <person name="Jabaji S."/>
            <person name="Neate S.M."/>
            <person name="Tavantzis S."/>
            <person name="Toda T."/>
            <person name="Vilgalys R."/>
            <person name="Bharathan N."/>
            <person name="Fedorova-Abrams N."/>
            <person name="Pakala S.B."/>
            <person name="Pakala S.M."/>
            <person name="Zafar N."/>
            <person name="Joardar V."/>
            <person name="Losada L."/>
            <person name="Nierman W.C."/>
        </authorList>
    </citation>
    <scope>NUCLEOTIDE SEQUENCE [LARGE SCALE GENOMIC DNA]</scope>
    <source>
        <strain evidence="4">AG-3</strain>
    </source>
</reference>
<feature type="non-terminal residue" evidence="3">
    <location>
        <position position="85"/>
    </location>
</feature>
<feature type="chain" id="PRO_5004985787" evidence="2">
    <location>
        <begin position="17"/>
        <end position="85"/>
    </location>
</feature>
<gene>
    <name evidence="3" type="ORF">RSOL_072140</name>
</gene>
<feature type="signal peptide" evidence="2">
    <location>
        <begin position="1"/>
        <end position="16"/>
    </location>
</feature>
<sequence>MIALTVVLAAAAVVNGQVTARQAATSTANVSPPALSSTNPTAMPLSSIYASAPTQATVALHTTPLHEMATPSNDGLPAENKRRRK</sequence>
<organism evidence="3 4">
    <name type="scientific">Rhizoctonia solani AG-3 Rhs1AP</name>
    <dbReference type="NCBI Taxonomy" id="1086054"/>
    <lineage>
        <taxon>Eukaryota</taxon>
        <taxon>Fungi</taxon>
        <taxon>Dikarya</taxon>
        <taxon>Basidiomycota</taxon>
        <taxon>Agaricomycotina</taxon>
        <taxon>Agaricomycetes</taxon>
        <taxon>Cantharellales</taxon>
        <taxon>Ceratobasidiaceae</taxon>
        <taxon>Rhizoctonia</taxon>
    </lineage>
</organism>
<evidence type="ECO:0000256" key="1">
    <source>
        <dbReference type="SAM" id="MobiDB-lite"/>
    </source>
</evidence>
<protein>
    <submittedName>
        <fullName evidence="3">Carbohydrate esterase family CE10 polysaccharide deacetylase, putative</fullName>
    </submittedName>
</protein>
<evidence type="ECO:0000313" key="4">
    <source>
        <dbReference type="Proteomes" id="UP000030108"/>
    </source>
</evidence>
<dbReference type="EMBL" id="JATN01000322">
    <property type="protein sequence ID" value="EUC54764.1"/>
    <property type="molecule type" value="Genomic_DNA"/>
</dbReference>
<name>X8IZV1_9AGAM</name>
<accession>X8IZV1</accession>
<proteinExistence type="predicted"/>
<evidence type="ECO:0000256" key="2">
    <source>
        <dbReference type="SAM" id="SignalP"/>
    </source>
</evidence>